<gene>
    <name evidence="2" type="ORF">JD844_006037</name>
</gene>
<name>A0ABQ7TQ92_PHRPL</name>
<feature type="region of interest" description="Disordered" evidence="1">
    <location>
        <begin position="147"/>
        <end position="182"/>
    </location>
</feature>
<keyword evidence="3" id="KW-1185">Reference proteome</keyword>
<protein>
    <submittedName>
        <fullName evidence="2">Uncharacterized protein</fullName>
    </submittedName>
</protein>
<dbReference type="Proteomes" id="UP000826234">
    <property type="component" value="Unassembled WGS sequence"/>
</dbReference>
<comment type="caution">
    <text evidence="2">The sequence shown here is derived from an EMBL/GenBank/DDBJ whole genome shotgun (WGS) entry which is preliminary data.</text>
</comment>
<organism evidence="2 3">
    <name type="scientific">Phrynosoma platyrhinos</name>
    <name type="common">Desert horned lizard</name>
    <dbReference type="NCBI Taxonomy" id="52577"/>
    <lineage>
        <taxon>Eukaryota</taxon>
        <taxon>Metazoa</taxon>
        <taxon>Chordata</taxon>
        <taxon>Craniata</taxon>
        <taxon>Vertebrata</taxon>
        <taxon>Euteleostomi</taxon>
        <taxon>Lepidosauria</taxon>
        <taxon>Squamata</taxon>
        <taxon>Bifurcata</taxon>
        <taxon>Unidentata</taxon>
        <taxon>Episquamata</taxon>
        <taxon>Toxicofera</taxon>
        <taxon>Iguania</taxon>
        <taxon>Phrynosomatidae</taxon>
        <taxon>Phrynosomatinae</taxon>
        <taxon>Phrynosoma</taxon>
    </lineage>
</organism>
<feature type="compositionally biased region" description="Pro residues" evidence="1">
    <location>
        <begin position="172"/>
        <end position="181"/>
    </location>
</feature>
<accession>A0ABQ7TQ92</accession>
<dbReference type="EMBL" id="JAIPUX010000035">
    <property type="protein sequence ID" value="KAH0631616.1"/>
    <property type="molecule type" value="Genomic_DNA"/>
</dbReference>
<reference evidence="2 3" key="1">
    <citation type="journal article" date="2022" name="Gigascience">
        <title>A chromosome-level genome assembly and annotation of the desert horned lizard, Phrynosoma platyrhinos, provides insight into chromosomal rearrangements among reptiles.</title>
        <authorList>
            <person name="Koochekian N."/>
            <person name="Ascanio A."/>
            <person name="Farleigh K."/>
            <person name="Card D.C."/>
            <person name="Schield D.R."/>
            <person name="Castoe T.A."/>
            <person name="Jezkova T."/>
        </authorList>
    </citation>
    <scope>NUCLEOTIDE SEQUENCE [LARGE SCALE GENOMIC DNA]</scope>
    <source>
        <strain evidence="2">NK-2021</strain>
    </source>
</reference>
<evidence type="ECO:0000313" key="3">
    <source>
        <dbReference type="Proteomes" id="UP000826234"/>
    </source>
</evidence>
<evidence type="ECO:0000313" key="2">
    <source>
        <dbReference type="EMBL" id="KAH0631616.1"/>
    </source>
</evidence>
<proteinExistence type="predicted"/>
<evidence type="ECO:0000256" key="1">
    <source>
        <dbReference type="SAM" id="MobiDB-lite"/>
    </source>
</evidence>
<feature type="compositionally biased region" description="Polar residues" evidence="1">
    <location>
        <begin position="147"/>
        <end position="159"/>
    </location>
</feature>
<sequence>MHLYPEASSWAPVGEKRRYRVKWPDPTELSLIVLHSRRHQKHHAVKPCLLVSMAMMIFLQSHDVNGAPRRTCYLPKTPENREAFRTIRNKYEDLRFNGVEPWQHCSKMYLQQPKMDNLTIQDKPSHHKESGYLLEFKEGLQKFNTSNTEVLSRSSSGTEYLQPAPGYQSNQPPSPSPPPPSCQLRWTRFGQMLCRPVAPKDPKLLRCIDQNQQQPNHEQKNFFNKCILLRAKIFLLLKGRSPETSSVSSPQPMSLLEVRQPQLPISPASFAVVATLQSWCNLLYEHTRMHVVLSTLPAKEEGPGKDGSYGRGSDNPCVPLGEKSFSLKVGRMLESPLSTFNYTMLSSCWLRVRLATHV</sequence>